<proteinExistence type="predicted"/>
<dbReference type="RefSeq" id="WP_203869761.1">
    <property type="nucleotide sequence ID" value="NZ_BONW01000037.1"/>
</dbReference>
<dbReference type="InterPro" id="IPR014917">
    <property type="entry name" value="DUF1800"/>
</dbReference>
<protein>
    <recommendedName>
        <fullName evidence="3">DUF1800 domain-containing protein</fullName>
    </recommendedName>
</protein>
<sequence length="422" mass="47132">MTGDVALLLRRAGFGPTAVELSAARQSGYPETLAGLLAPLGPDVGATSSPVPTLGPDPHANLPNPTRAQHIAADVKRKAQTELLQRWWLDRMAVASHQAVEKLVFFWHGHWATSIDKVRSGQFVLAQHRTLRNARDIVDLAHRMIVDQALIYWLDGQFNKKDAPNENLARELFELFLLGIGQYTERDVREAGRALTGWLTVLEEEVPYFDRKRHDPGRKTILGQTAKFDAHSLVNLLLTRPECPRFIATRMWFRYASHSEPLPDRLREKMVEAFPAPMAMLRVLFEDEAFAGTAHTLVKQPVEWLVGAMRQLGLRISGLPVETAMEIVHGMRALGQLPFAPPSVGGWPAGTAWLTSAAAQVRLDLAGRLVALHRPERLTPEQVADMLCLDGWTDRTYQVLREVKDARQLLVLGLASPEYLVT</sequence>
<dbReference type="EMBL" id="BONW01000037">
    <property type="protein sequence ID" value="GIG91372.1"/>
    <property type="molecule type" value="Genomic_DNA"/>
</dbReference>
<dbReference type="Pfam" id="PF08811">
    <property type="entry name" value="DUF1800"/>
    <property type="match status" value="1"/>
</dbReference>
<organism evidence="1 2">
    <name type="scientific">Plantactinospora endophytica</name>
    <dbReference type="NCBI Taxonomy" id="673535"/>
    <lineage>
        <taxon>Bacteria</taxon>
        <taxon>Bacillati</taxon>
        <taxon>Actinomycetota</taxon>
        <taxon>Actinomycetes</taxon>
        <taxon>Micromonosporales</taxon>
        <taxon>Micromonosporaceae</taxon>
        <taxon>Plantactinospora</taxon>
    </lineage>
</organism>
<name>A0ABQ4E9I2_9ACTN</name>
<accession>A0ABQ4E9I2</accession>
<dbReference type="Proteomes" id="UP000646749">
    <property type="component" value="Unassembled WGS sequence"/>
</dbReference>
<evidence type="ECO:0008006" key="3">
    <source>
        <dbReference type="Google" id="ProtNLM"/>
    </source>
</evidence>
<keyword evidence="2" id="KW-1185">Reference proteome</keyword>
<evidence type="ECO:0000313" key="1">
    <source>
        <dbReference type="EMBL" id="GIG91372.1"/>
    </source>
</evidence>
<evidence type="ECO:0000313" key="2">
    <source>
        <dbReference type="Proteomes" id="UP000646749"/>
    </source>
</evidence>
<reference evidence="1 2" key="1">
    <citation type="submission" date="2021-01" db="EMBL/GenBank/DDBJ databases">
        <title>Whole genome shotgun sequence of Plantactinospora endophytica NBRC 110450.</title>
        <authorList>
            <person name="Komaki H."/>
            <person name="Tamura T."/>
        </authorList>
    </citation>
    <scope>NUCLEOTIDE SEQUENCE [LARGE SCALE GENOMIC DNA]</scope>
    <source>
        <strain evidence="1 2">NBRC 110450</strain>
    </source>
</reference>
<comment type="caution">
    <text evidence="1">The sequence shown here is derived from an EMBL/GenBank/DDBJ whole genome shotgun (WGS) entry which is preliminary data.</text>
</comment>
<gene>
    <name evidence="1" type="ORF">Pen02_63080</name>
</gene>